<evidence type="ECO:0000256" key="1">
    <source>
        <dbReference type="ARBA" id="ARBA00022729"/>
    </source>
</evidence>
<dbReference type="Gene3D" id="3.20.20.80">
    <property type="entry name" value="Glycosidases"/>
    <property type="match status" value="1"/>
</dbReference>
<comment type="caution">
    <text evidence="3">The sequence shown here is derived from an EMBL/GenBank/DDBJ whole genome shotgun (WGS) entry which is preliminary data.</text>
</comment>
<dbReference type="Pfam" id="PF02638">
    <property type="entry name" value="GHL10"/>
    <property type="match status" value="1"/>
</dbReference>
<evidence type="ECO:0000259" key="2">
    <source>
        <dbReference type="Pfam" id="PF02638"/>
    </source>
</evidence>
<organism evidence="3 4">
    <name type="scientific">Lachnoclostridium phytofermentans</name>
    <dbReference type="NCBI Taxonomy" id="66219"/>
    <lineage>
        <taxon>Bacteria</taxon>
        <taxon>Bacillati</taxon>
        <taxon>Bacillota</taxon>
        <taxon>Clostridia</taxon>
        <taxon>Lachnospirales</taxon>
        <taxon>Lachnospiraceae</taxon>
    </lineage>
</organism>
<dbReference type="InterPro" id="IPR017853">
    <property type="entry name" value="GH"/>
</dbReference>
<dbReference type="PANTHER" id="PTHR43405">
    <property type="entry name" value="GLYCOSYL HYDROLASE DIGH"/>
    <property type="match status" value="1"/>
</dbReference>
<name>A0A3D2XBW1_9FIRM</name>
<evidence type="ECO:0000313" key="4">
    <source>
        <dbReference type="Proteomes" id="UP000262969"/>
    </source>
</evidence>
<sequence>MKDCQVHIEGLCIETAFIYDFTSHGELFPIDYVSIEVKEGNKDANNSIPIDRNRKDKLRLLTTDQLSNLTRTTLSNSLVICIDENQAVSESLFVIEGEVYSNEIGSSASLEKIKTASVAMIVYLEGDLTTLKNSLVSQDKNIALGENSSFAKQVFESFLKGDVVRYKLGVNYINTLDLASLIAKRMDSTSVFLTMDSKEYATVEEDTFLLEGKLEHFHKEKKYELRIVYGDGREESFKEMKASVTSDRFSVSVPLTLGANYIDCTLLEDGVELSDSKHTHIVFYKQTRNQPKEIIMWAEQYVNAETTKTVERIEALIQTAKDAGITAFALDVKGCEGYAAYRKATLTNVKYMTETTNPKKAFHMEIDFLEEFVKAAHASGLRVYASFNFFVEGNIASNDFAIDLPNTHPDWAEVLHVPEDQGELKSVLETKRNCMLCYVNPANKEVQDFELLRVKELLDHYEVDGVIMDRTRYDNQYADFSEVTRIQFVEYLKNKGKELVHWPGDIYSFDAEQKMIFGPLYLDWLTFRSSIIQGFAKRLRGIVDEYAENQERPIALAAYVGSWFDLYYQNGVNWGSKDFRYNERLNFPVSKLYTEEYSKTSYVDYIDFLMIGCYYDTSEMIEKYTTIGNIVTNNQVPMMASMSLPDLNTEELLKIGTKACIDFSDGTMIFDLCYTDWNMLRPALKAALTK</sequence>
<dbReference type="Proteomes" id="UP000262969">
    <property type="component" value="Unassembled WGS sequence"/>
</dbReference>
<reference evidence="3 4" key="1">
    <citation type="journal article" date="2018" name="Nat. Biotechnol.">
        <title>A standardized bacterial taxonomy based on genome phylogeny substantially revises the tree of life.</title>
        <authorList>
            <person name="Parks D.H."/>
            <person name="Chuvochina M."/>
            <person name="Waite D.W."/>
            <person name="Rinke C."/>
            <person name="Skarshewski A."/>
            <person name="Chaumeil P.A."/>
            <person name="Hugenholtz P."/>
        </authorList>
    </citation>
    <scope>NUCLEOTIDE SEQUENCE [LARGE SCALE GENOMIC DNA]</scope>
    <source>
        <strain evidence="3">UBA11728</strain>
    </source>
</reference>
<dbReference type="EMBL" id="DPVV01000580">
    <property type="protein sequence ID" value="HCL04237.1"/>
    <property type="molecule type" value="Genomic_DNA"/>
</dbReference>
<dbReference type="PANTHER" id="PTHR43405:SF1">
    <property type="entry name" value="GLYCOSYL HYDROLASE DIGH"/>
    <property type="match status" value="1"/>
</dbReference>
<evidence type="ECO:0000313" key="3">
    <source>
        <dbReference type="EMBL" id="HCL04237.1"/>
    </source>
</evidence>
<protein>
    <recommendedName>
        <fullName evidence="2">Glycosyl hydrolase-like 10 domain-containing protein</fullName>
    </recommendedName>
</protein>
<keyword evidence="1" id="KW-0732">Signal</keyword>
<proteinExistence type="predicted"/>
<dbReference type="AlphaFoldDB" id="A0A3D2XBW1"/>
<feature type="domain" description="Glycosyl hydrolase-like 10" evidence="2">
    <location>
        <begin position="311"/>
        <end position="542"/>
    </location>
</feature>
<dbReference type="InterPro" id="IPR003790">
    <property type="entry name" value="GHL10"/>
</dbReference>
<dbReference type="SUPFAM" id="SSF51445">
    <property type="entry name" value="(Trans)glycosidases"/>
    <property type="match status" value="1"/>
</dbReference>
<accession>A0A3D2XBW1</accession>
<dbReference type="InterPro" id="IPR052177">
    <property type="entry name" value="Divisome_Glycosyl_Hydrolase"/>
</dbReference>
<gene>
    <name evidence="3" type="ORF">DHW61_17825</name>
</gene>